<evidence type="ECO:0000313" key="2">
    <source>
        <dbReference type="EMBL" id="MCT7967286.1"/>
    </source>
</evidence>
<organism evidence="2 3">
    <name type="scientific">Laspinema palackyanum D2a</name>
    <dbReference type="NCBI Taxonomy" id="2953684"/>
    <lineage>
        <taxon>Bacteria</taxon>
        <taxon>Bacillati</taxon>
        <taxon>Cyanobacteriota</taxon>
        <taxon>Cyanophyceae</taxon>
        <taxon>Oscillatoriophycideae</taxon>
        <taxon>Oscillatoriales</taxon>
        <taxon>Laspinemataceae</taxon>
        <taxon>Laspinema</taxon>
        <taxon>Laspinema palackyanum</taxon>
    </lineage>
</organism>
<keyword evidence="3" id="KW-1185">Reference proteome</keyword>
<accession>A0ABT2MRB7</accession>
<dbReference type="Proteomes" id="UP001525890">
    <property type="component" value="Unassembled WGS sequence"/>
</dbReference>
<evidence type="ECO:0000256" key="1">
    <source>
        <dbReference type="SAM" id="MobiDB-lite"/>
    </source>
</evidence>
<dbReference type="EMBL" id="JAMXFF010000018">
    <property type="protein sequence ID" value="MCT7967286.1"/>
    <property type="molecule type" value="Genomic_DNA"/>
</dbReference>
<evidence type="ECO:0000313" key="3">
    <source>
        <dbReference type="Proteomes" id="UP001525890"/>
    </source>
</evidence>
<dbReference type="GO" id="GO:0016829">
    <property type="term" value="F:lyase activity"/>
    <property type="evidence" value="ECO:0007669"/>
    <property type="project" value="UniProtKB-KW"/>
</dbReference>
<comment type="caution">
    <text evidence="2">The sequence shown here is derived from an EMBL/GenBank/DDBJ whole genome shotgun (WGS) entry which is preliminary data.</text>
</comment>
<protein>
    <submittedName>
        <fullName evidence="2">PBS lyase</fullName>
    </submittedName>
</protein>
<feature type="compositionally biased region" description="Basic residues" evidence="1">
    <location>
        <begin position="256"/>
        <end position="268"/>
    </location>
</feature>
<gene>
    <name evidence="2" type="ORF">NG799_13160</name>
</gene>
<name>A0ABT2MRB7_9CYAN</name>
<feature type="region of interest" description="Disordered" evidence="1">
    <location>
        <begin position="237"/>
        <end position="268"/>
    </location>
</feature>
<keyword evidence="2" id="KW-0456">Lyase</keyword>
<proteinExistence type="predicted"/>
<sequence length="268" mass="30292">MTLETYSHPVNQLLTFGDCFKIKNDTNYLKKFGFTPEHIPELIRMAVDEELNWADSDSVEVWAPVHAWRSLGQLRAQEAIDPLISLFDEIEDIDWTSTEMPPVFRQIGPAAIPSLSAYLDKPGLDESHLEIAGSSLTEIGTEYPEVRDECVKILTKRLAKFEENNPTLNGYLVSNLIDLDAVESASLIQTAFAMDCVDEMVVGDWDEVQFLLGLGPRKTRENIRQAEIEQRIMEFLKNRGDARNQPAKGFSSSIKKTSKQKSKKKKGK</sequence>
<dbReference type="RefSeq" id="WP_368006877.1">
    <property type="nucleotide sequence ID" value="NZ_JAMXFF010000018.1"/>
</dbReference>
<reference evidence="2 3" key="1">
    <citation type="journal article" date="2022" name="Front. Microbiol.">
        <title>High genomic differentiation and limited gene flow indicate recent cryptic speciation within the genus Laspinema (cyanobacteria).</title>
        <authorList>
            <person name="Stanojkovic A."/>
            <person name="Skoupy S."/>
            <person name="Skaloud P."/>
            <person name="Dvorak P."/>
        </authorList>
    </citation>
    <scope>NUCLEOTIDE SEQUENCE [LARGE SCALE GENOMIC DNA]</scope>
    <source>
        <strain evidence="2 3">D2a</strain>
    </source>
</reference>